<keyword evidence="8" id="KW-1185">Reference proteome</keyword>
<feature type="transmembrane region" description="Helical" evidence="6">
    <location>
        <begin position="6"/>
        <end position="27"/>
    </location>
</feature>
<feature type="transmembrane region" description="Helical" evidence="6">
    <location>
        <begin position="243"/>
        <end position="264"/>
    </location>
</feature>
<evidence type="ECO:0000256" key="4">
    <source>
        <dbReference type="ARBA" id="ARBA00022989"/>
    </source>
</evidence>
<comment type="subcellular location">
    <subcellularLocation>
        <location evidence="1">Cell membrane</location>
        <topology evidence="1">Multi-pass membrane protein</topology>
    </subcellularLocation>
</comment>
<evidence type="ECO:0000313" key="7">
    <source>
        <dbReference type="EnsemblMetazoa" id="tetur03g07800.1"/>
    </source>
</evidence>
<sequence>MKKYSSTHIGLCLAGLCGIAAGLIAGFRSFDQGSCKPSSSFRIYRCLFMITVEIDDILRGFILICGYNWKSLEQANQLMENFNLLENETVAVSEKKRRRIKLFVVFYLNLYYPIFLLIVTFYIQDFKSDTRTKLIFLFTVNVTRLISIFGWLYAYNKFCGAVIKLIGCFELINIQLKNLKNVTGVTKRLNRLRLMYSLAVRASVHLEDFARFEIAHLYTIATISNFTNIYTIYGENSSLRRKLISCLFMCGDAVYIIYITIIMMRVNTVSYEESETLYELSLLNEPDNLNREIELFLYRVSKNDVGFTFLNLFVINPSFISSVITLFTTFILTLPSLY</sequence>
<reference evidence="7" key="2">
    <citation type="submission" date="2015-06" db="UniProtKB">
        <authorList>
            <consortium name="EnsemblMetazoa"/>
        </authorList>
    </citation>
    <scope>IDENTIFICATION</scope>
</reference>
<keyword evidence="3 6" id="KW-0812">Transmembrane</keyword>
<organism evidence="7 8">
    <name type="scientific">Tetranychus urticae</name>
    <name type="common">Two-spotted spider mite</name>
    <dbReference type="NCBI Taxonomy" id="32264"/>
    <lineage>
        <taxon>Eukaryota</taxon>
        <taxon>Metazoa</taxon>
        <taxon>Ecdysozoa</taxon>
        <taxon>Arthropoda</taxon>
        <taxon>Chelicerata</taxon>
        <taxon>Arachnida</taxon>
        <taxon>Acari</taxon>
        <taxon>Acariformes</taxon>
        <taxon>Trombidiformes</taxon>
        <taxon>Prostigmata</taxon>
        <taxon>Eleutherengona</taxon>
        <taxon>Raphignathae</taxon>
        <taxon>Tetranychoidea</taxon>
        <taxon>Tetranychidae</taxon>
        <taxon>Tetranychus</taxon>
    </lineage>
</organism>
<dbReference type="Proteomes" id="UP000015104">
    <property type="component" value="Unassembled WGS sequence"/>
</dbReference>
<evidence type="ECO:0000256" key="6">
    <source>
        <dbReference type="SAM" id="Phobius"/>
    </source>
</evidence>
<evidence type="ECO:0000313" key="8">
    <source>
        <dbReference type="Proteomes" id="UP000015104"/>
    </source>
</evidence>
<dbReference type="GO" id="GO:0050909">
    <property type="term" value="P:sensory perception of taste"/>
    <property type="evidence" value="ECO:0007669"/>
    <property type="project" value="InterPro"/>
</dbReference>
<accession>T1K0H5</accession>
<dbReference type="Pfam" id="PF08395">
    <property type="entry name" value="7tm_7"/>
    <property type="match status" value="1"/>
</dbReference>
<evidence type="ECO:0008006" key="9">
    <source>
        <dbReference type="Google" id="ProtNLM"/>
    </source>
</evidence>
<keyword evidence="2" id="KW-1003">Cell membrane</keyword>
<dbReference type="HOGENOM" id="CLU_066525_0_0_1"/>
<name>T1K0H5_TETUR</name>
<evidence type="ECO:0000256" key="3">
    <source>
        <dbReference type="ARBA" id="ARBA00022692"/>
    </source>
</evidence>
<keyword evidence="4 6" id="KW-1133">Transmembrane helix</keyword>
<evidence type="ECO:0000256" key="1">
    <source>
        <dbReference type="ARBA" id="ARBA00004651"/>
    </source>
</evidence>
<reference evidence="8" key="1">
    <citation type="submission" date="2011-08" db="EMBL/GenBank/DDBJ databases">
        <authorList>
            <person name="Rombauts S."/>
        </authorList>
    </citation>
    <scope>NUCLEOTIDE SEQUENCE</scope>
    <source>
        <strain evidence="8">London</strain>
    </source>
</reference>
<protein>
    <recommendedName>
        <fullName evidence="9">Gustatory receptor</fullName>
    </recommendedName>
</protein>
<feature type="transmembrane region" description="Helical" evidence="6">
    <location>
        <begin position="135"/>
        <end position="155"/>
    </location>
</feature>
<feature type="transmembrane region" description="Helical" evidence="6">
    <location>
        <begin position="102"/>
        <end position="123"/>
    </location>
</feature>
<dbReference type="AlphaFoldDB" id="T1K0H5"/>
<keyword evidence="5 6" id="KW-0472">Membrane</keyword>
<evidence type="ECO:0000256" key="2">
    <source>
        <dbReference type="ARBA" id="ARBA00022475"/>
    </source>
</evidence>
<dbReference type="EMBL" id="CAEY01001142">
    <property type="status" value="NOT_ANNOTATED_CDS"/>
    <property type="molecule type" value="Genomic_DNA"/>
</dbReference>
<evidence type="ECO:0000256" key="5">
    <source>
        <dbReference type="ARBA" id="ARBA00023136"/>
    </source>
</evidence>
<feature type="transmembrane region" description="Helical" evidence="6">
    <location>
        <begin position="309"/>
        <end position="334"/>
    </location>
</feature>
<proteinExistence type="predicted"/>
<dbReference type="InterPro" id="IPR013604">
    <property type="entry name" value="7TM_chemorcpt"/>
</dbReference>
<dbReference type="GO" id="GO:0005886">
    <property type="term" value="C:plasma membrane"/>
    <property type="evidence" value="ECO:0007669"/>
    <property type="project" value="UniProtKB-SubCell"/>
</dbReference>
<dbReference type="EnsemblMetazoa" id="tetur03g07800.1">
    <property type="protein sequence ID" value="tetur03g07800.1"/>
    <property type="gene ID" value="tetur03g07800"/>
</dbReference>